<evidence type="ECO:0000313" key="3">
    <source>
        <dbReference type="Proteomes" id="UP000799291"/>
    </source>
</evidence>
<dbReference type="EMBL" id="MU005576">
    <property type="protein sequence ID" value="KAF2686811.1"/>
    <property type="molecule type" value="Genomic_DNA"/>
</dbReference>
<organism evidence="2 3">
    <name type="scientific">Lentithecium fluviatile CBS 122367</name>
    <dbReference type="NCBI Taxonomy" id="1168545"/>
    <lineage>
        <taxon>Eukaryota</taxon>
        <taxon>Fungi</taxon>
        <taxon>Dikarya</taxon>
        <taxon>Ascomycota</taxon>
        <taxon>Pezizomycotina</taxon>
        <taxon>Dothideomycetes</taxon>
        <taxon>Pleosporomycetidae</taxon>
        <taxon>Pleosporales</taxon>
        <taxon>Massarineae</taxon>
        <taxon>Lentitheciaceae</taxon>
        <taxon>Lentithecium</taxon>
    </lineage>
</organism>
<keyword evidence="1" id="KW-0472">Membrane</keyword>
<dbReference type="AlphaFoldDB" id="A0A6G1J9B6"/>
<evidence type="ECO:0000313" key="2">
    <source>
        <dbReference type="EMBL" id="KAF2686811.1"/>
    </source>
</evidence>
<name>A0A6G1J9B6_9PLEO</name>
<evidence type="ECO:0000256" key="1">
    <source>
        <dbReference type="SAM" id="Phobius"/>
    </source>
</evidence>
<keyword evidence="1" id="KW-0812">Transmembrane</keyword>
<keyword evidence="3" id="KW-1185">Reference proteome</keyword>
<dbReference type="Proteomes" id="UP000799291">
    <property type="component" value="Unassembled WGS sequence"/>
</dbReference>
<feature type="transmembrane region" description="Helical" evidence="1">
    <location>
        <begin position="20"/>
        <end position="39"/>
    </location>
</feature>
<accession>A0A6G1J9B6</accession>
<protein>
    <submittedName>
        <fullName evidence="2">Uncharacterized protein</fullName>
    </submittedName>
</protein>
<keyword evidence="1" id="KW-1133">Transmembrane helix</keyword>
<sequence>MSRPPGDNLCERQNRSHHLWYPSFVLSLGIVGHPIALATTRESGEKRARAF</sequence>
<reference evidence="2" key="1">
    <citation type="journal article" date="2020" name="Stud. Mycol.">
        <title>101 Dothideomycetes genomes: a test case for predicting lifestyles and emergence of pathogens.</title>
        <authorList>
            <person name="Haridas S."/>
            <person name="Albert R."/>
            <person name="Binder M."/>
            <person name="Bloem J."/>
            <person name="Labutti K."/>
            <person name="Salamov A."/>
            <person name="Andreopoulos B."/>
            <person name="Baker S."/>
            <person name="Barry K."/>
            <person name="Bills G."/>
            <person name="Bluhm B."/>
            <person name="Cannon C."/>
            <person name="Castanera R."/>
            <person name="Culley D."/>
            <person name="Daum C."/>
            <person name="Ezra D."/>
            <person name="Gonzalez J."/>
            <person name="Henrissat B."/>
            <person name="Kuo A."/>
            <person name="Liang C."/>
            <person name="Lipzen A."/>
            <person name="Lutzoni F."/>
            <person name="Magnuson J."/>
            <person name="Mondo S."/>
            <person name="Nolan M."/>
            <person name="Ohm R."/>
            <person name="Pangilinan J."/>
            <person name="Park H.-J."/>
            <person name="Ramirez L."/>
            <person name="Alfaro M."/>
            <person name="Sun H."/>
            <person name="Tritt A."/>
            <person name="Yoshinaga Y."/>
            <person name="Zwiers L.-H."/>
            <person name="Turgeon B."/>
            <person name="Goodwin S."/>
            <person name="Spatafora J."/>
            <person name="Crous P."/>
            <person name="Grigoriev I."/>
        </authorList>
    </citation>
    <scope>NUCLEOTIDE SEQUENCE</scope>
    <source>
        <strain evidence="2">CBS 122367</strain>
    </source>
</reference>
<gene>
    <name evidence="2" type="ORF">K458DRAFT_416149</name>
</gene>
<proteinExistence type="predicted"/>